<dbReference type="InterPro" id="IPR003018">
    <property type="entry name" value="GAF"/>
</dbReference>
<organism evidence="3 4">
    <name type="scientific">Marisediminicola antarctica</name>
    <dbReference type="NCBI Taxonomy" id="674079"/>
    <lineage>
        <taxon>Bacteria</taxon>
        <taxon>Bacillati</taxon>
        <taxon>Actinomycetota</taxon>
        <taxon>Actinomycetes</taxon>
        <taxon>Micrococcales</taxon>
        <taxon>Microbacteriaceae</taxon>
        <taxon>Marisediminicola</taxon>
    </lineage>
</organism>
<dbReference type="InterPro" id="IPR029016">
    <property type="entry name" value="GAF-like_dom_sf"/>
</dbReference>
<protein>
    <recommendedName>
        <fullName evidence="2">ANTAR domain-containing protein</fullName>
    </recommendedName>
</protein>
<feature type="transmembrane region" description="Helical" evidence="1">
    <location>
        <begin position="104"/>
        <end position="125"/>
    </location>
</feature>
<dbReference type="GO" id="GO:0003723">
    <property type="term" value="F:RNA binding"/>
    <property type="evidence" value="ECO:0007669"/>
    <property type="project" value="InterPro"/>
</dbReference>
<evidence type="ECO:0000313" key="4">
    <source>
        <dbReference type="Proteomes" id="UP000464507"/>
    </source>
</evidence>
<dbReference type="InterPro" id="IPR005561">
    <property type="entry name" value="ANTAR"/>
</dbReference>
<proteinExistence type="predicted"/>
<dbReference type="SMART" id="SM01012">
    <property type="entry name" value="ANTAR"/>
    <property type="match status" value="1"/>
</dbReference>
<dbReference type="SUPFAM" id="SSF55781">
    <property type="entry name" value="GAF domain-like"/>
    <property type="match status" value="1"/>
</dbReference>
<dbReference type="KEGG" id="mant:BHD05_11920"/>
<keyword evidence="1" id="KW-1133">Transmembrane helix</keyword>
<dbReference type="Pfam" id="PF13185">
    <property type="entry name" value="GAF_2"/>
    <property type="match status" value="1"/>
</dbReference>
<keyword evidence="4" id="KW-1185">Reference proteome</keyword>
<reference evidence="3 4" key="1">
    <citation type="submission" date="2016-09" db="EMBL/GenBank/DDBJ databases">
        <title>Complete genome sequence of microbes from the polar regions.</title>
        <authorList>
            <person name="Liao L."/>
            <person name="Chen B."/>
        </authorList>
    </citation>
    <scope>NUCLEOTIDE SEQUENCE [LARGE SCALE GENOMIC DNA]</scope>
    <source>
        <strain evidence="3 4">ZS314</strain>
    </source>
</reference>
<name>A0A7L5ALC0_9MICO</name>
<accession>A0A7L5ALC0</accession>
<evidence type="ECO:0000256" key="1">
    <source>
        <dbReference type="SAM" id="Phobius"/>
    </source>
</evidence>
<sequence>MPARTGKSAGLSAPGSAFDMLVPFLTALPITGAFISVSDASGRQSSLCSSDPVAARLDELQFELGEGPQREATRTGAVVLIDDVAESSHARWPVFGMALRELDVAALFAIPLVLGAVTVGAVGLYRSIPGSLTDQELATATAAASAIASVAVRHALAAAGEHGAPESSAAPAMRREIHQATGMIVVQLETTATIAYSRLFAHAFGSERSVHDVAHDVVSRQLNFETLPE</sequence>
<evidence type="ECO:0000259" key="2">
    <source>
        <dbReference type="SMART" id="SM01012"/>
    </source>
</evidence>
<dbReference type="EMBL" id="CP017146">
    <property type="protein sequence ID" value="QHO71167.1"/>
    <property type="molecule type" value="Genomic_DNA"/>
</dbReference>
<feature type="transmembrane region" description="Helical" evidence="1">
    <location>
        <begin position="20"/>
        <end position="37"/>
    </location>
</feature>
<feature type="domain" description="ANTAR" evidence="2">
    <location>
        <begin position="148"/>
        <end position="218"/>
    </location>
</feature>
<dbReference type="Proteomes" id="UP000464507">
    <property type="component" value="Chromosome"/>
</dbReference>
<evidence type="ECO:0000313" key="3">
    <source>
        <dbReference type="EMBL" id="QHO71167.1"/>
    </source>
</evidence>
<keyword evidence="1" id="KW-0472">Membrane</keyword>
<dbReference type="AlphaFoldDB" id="A0A7L5ALC0"/>
<gene>
    <name evidence="3" type="ORF">BHD05_11920</name>
</gene>
<dbReference type="Gene3D" id="3.30.450.40">
    <property type="match status" value="1"/>
</dbReference>
<keyword evidence="1" id="KW-0812">Transmembrane</keyword>